<dbReference type="EMBL" id="JAGDFM010000073">
    <property type="protein sequence ID" value="KAG7387752.1"/>
    <property type="molecule type" value="Genomic_DNA"/>
</dbReference>
<evidence type="ECO:0000313" key="1">
    <source>
        <dbReference type="EMBL" id="KAG7387752.1"/>
    </source>
</evidence>
<comment type="caution">
    <text evidence="1">The sequence shown here is derived from an EMBL/GenBank/DDBJ whole genome shotgun (WGS) entry which is preliminary data.</text>
</comment>
<protein>
    <submittedName>
        <fullName evidence="1">Uncharacterized protein</fullName>
    </submittedName>
</protein>
<reference evidence="1" key="1">
    <citation type="submission" date="2021-02" db="EMBL/GenBank/DDBJ databases">
        <authorList>
            <person name="Palmer J.M."/>
        </authorList>
    </citation>
    <scope>NUCLEOTIDE SEQUENCE</scope>
    <source>
        <strain evidence="1">SCRP734</strain>
    </source>
</reference>
<sequence>MSSTLEKVVDVFDLSTDAMHAKFIEFNTDVLDGHLLDRYKQSQRGDTSKMLNANQITINWFAVDASSKLLKNRDFVTVECSGSFLDVSSWKSGCWSSLVLLLFYFSIKVLLVFEAVYHTDHAFVESKRPGFLDVIFSTQAKTKGNGSVAAKAECPKSQRE</sequence>
<dbReference type="OrthoDB" id="69116at2759"/>
<proteinExistence type="predicted"/>
<dbReference type="Proteomes" id="UP000694044">
    <property type="component" value="Unassembled WGS sequence"/>
</dbReference>
<gene>
    <name evidence="1" type="ORF">PHYPSEUDO_013757</name>
</gene>
<evidence type="ECO:0000313" key="2">
    <source>
        <dbReference type="Proteomes" id="UP000694044"/>
    </source>
</evidence>
<organism evidence="1 2">
    <name type="scientific">Phytophthora pseudosyringae</name>
    <dbReference type="NCBI Taxonomy" id="221518"/>
    <lineage>
        <taxon>Eukaryota</taxon>
        <taxon>Sar</taxon>
        <taxon>Stramenopiles</taxon>
        <taxon>Oomycota</taxon>
        <taxon>Peronosporomycetes</taxon>
        <taxon>Peronosporales</taxon>
        <taxon>Peronosporaceae</taxon>
        <taxon>Phytophthora</taxon>
    </lineage>
</organism>
<accession>A0A8T1W1K3</accession>
<name>A0A8T1W1K3_9STRA</name>
<dbReference type="AlphaFoldDB" id="A0A8T1W1K3"/>
<keyword evidence="2" id="KW-1185">Reference proteome</keyword>